<dbReference type="EMBL" id="SNSC02000025">
    <property type="protein sequence ID" value="TID13780.1"/>
    <property type="molecule type" value="Genomic_DNA"/>
</dbReference>
<evidence type="ECO:0000313" key="2">
    <source>
        <dbReference type="EMBL" id="TID13780.1"/>
    </source>
</evidence>
<organism evidence="2 3">
    <name type="scientific">Venturia nashicola</name>
    <dbReference type="NCBI Taxonomy" id="86259"/>
    <lineage>
        <taxon>Eukaryota</taxon>
        <taxon>Fungi</taxon>
        <taxon>Dikarya</taxon>
        <taxon>Ascomycota</taxon>
        <taxon>Pezizomycotina</taxon>
        <taxon>Dothideomycetes</taxon>
        <taxon>Pleosporomycetidae</taxon>
        <taxon>Venturiales</taxon>
        <taxon>Venturiaceae</taxon>
        <taxon>Venturia</taxon>
    </lineage>
</organism>
<keyword evidence="3" id="KW-1185">Reference proteome</keyword>
<name>A0A4Z1NS81_9PEZI</name>
<evidence type="ECO:0000313" key="3">
    <source>
        <dbReference type="Proteomes" id="UP000298493"/>
    </source>
</evidence>
<reference evidence="2 3" key="1">
    <citation type="submission" date="2019-04" db="EMBL/GenBank/DDBJ databases">
        <title>High contiguity whole genome sequence and gene annotation resource for two Venturia nashicola isolates.</title>
        <authorList>
            <person name="Prokchorchik M."/>
            <person name="Won K."/>
            <person name="Lee Y."/>
            <person name="Choi E.D."/>
            <person name="Segonzac C."/>
            <person name="Sohn K.H."/>
        </authorList>
    </citation>
    <scope>NUCLEOTIDE SEQUENCE [LARGE SCALE GENOMIC DNA]</scope>
    <source>
        <strain evidence="2 3">PRI2</strain>
    </source>
</reference>
<dbReference type="AlphaFoldDB" id="A0A4Z1NS81"/>
<sequence>MGRKSLVFKKKQSARSAAWMKQQNENYYYGQHEEKERNGRAQAESGDVVGFNGALRRKFEGGAGQRNASRRGWRNPVHSILDHC</sequence>
<evidence type="ECO:0000256" key="1">
    <source>
        <dbReference type="SAM" id="MobiDB-lite"/>
    </source>
</evidence>
<feature type="region of interest" description="Disordered" evidence="1">
    <location>
        <begin position="60"/>
        <end position="84"/>
    </location>
</feature>
<protein>
    <submittedName>
        <fullName evidence="2">Uncharacterized protein</fullName>
    </submittedName>
</protein>
<comment type="caution">
    <text evidence="2">The sequence shown here is derived from an EMBL/GenBank/DDBJ whole genome shotgun (WGS) entry which is preliminary data.</text>
</comment>
<gene>
    <name evidence="2" type="ORF">E6O75_ATG01758</name>
</gene>
<dbReference type="Proteomes" id="UP000298493">
    <property type="component" value="Unassembled WGS sequence"/>
</dbReference>
<accession>A0A4Z1NS81</accession>
<proteinExistence type="predicted"/>